<dbReference type="InterPro" id="IPR000535">
    <property type="entry name" value="MSP_dom"/>
</dbReference>
<keyword evidence="9" id="KW-1185">Reference proteome</keyword>
<reference evidence="9" key="2">
    <citation type="submission" date="2015-01" db="EMBL/GenBank/DDBJ databases">
        <title>Evolutionary Origins and Diversification of the Mycorrhizal Mutualists.</title>
        <authorList>
            <consortium name="DOE Joint Genome Institute"/>
            <consortium name="Mycorrhizal Genomics Consortium"/>
            <person name="Kohler A."/>
            <person name="Kuo A."/>
            <person name="Nagy L.G."/>
            <person name="Floudas D."/>
            <person name="Copeland A."/>
            <person name="Barry K.W."/>
            <person name="Cichocki N."/>
            <person name="Veneault-Fourrey C."/>
            <person name="LaButti K."/>
            <person name="Lindquist E.A."/>
            <person name="Lipzen A."/>
            <person name="Lundell T."/>
            <person name="Morin E."/>
            <person name="Murat C."/>
            <person name="Riley R."/>
            <person name="Ohm R."/>
            <person name="Sun H."/>
            <person name="Tunlid A."/>
            <person name="Henrissat B."/>
            <person name="Grigoriev I.V."/>
            <person name="Hibbett D.S."/>
            <person name="Martin F."/>
        </authorList>
    </citation>
    <scope>NUCLEOTIDE SEQUENCE [LARGE SCALE GENOMIC DNA]</scope>
    <source>
        <strain evidence="9">MUT 4182</strain>
    </source>
</reference>
<dbReference type="FunFam" id="2.60.40.10:FF:000813">
    <property type="entry name" value="Vesicle-associated protein 1-1"/>
    <property type="match status" value="1"/>
</dbReference>
<keyword evidence="5 6" id="KW-0472">Membrane</keyword>
<evidence type="ECO:0000256" key="2">
    <source>
        <dbReference type="ARBA" id="ARBA00008932"/>
    </source>
</evidence>
<dbReference type="GO" id="GO:0160214">
    <property type="term" value="F:endoplasmic reticulum-plasma membrane adaptor activity"/>
    <property type="evidence" value="ECO:0007669"/>
    <property type="project" value="UniProtKB-ARBA"/>
</dbReference>
<evidence type="ECO:0000256" key="3">
    <source>
        <dbReference type="ARBA" id="ARBA00022692"/>
    </source>
</evidence>
<keyword evidence="4 6" id="KW-1133">Transmembrane helix</keyword>
<evidence type="ECO:0000256" key="1">
    <source>
        <dbReference type="ARBA" id="ARBA00004211"/>
    </source>
</evidence>
<dbReference type="GO" id="GO:0007009">
    <property type="term" value="P:plasma membrane organization"/>
    <property type="evidence" value="ECO:0007669"/>
    <property type="project" value="UniProtKB-ARBA"/>
</dbReference>
<dbReference type="STRING" id="1051891.A0A0C3Q315"/>
<dbReference type="SUPFAM" id="SSF49354">
    <property type="entry name" value="PapD-like"/>
    <property type="match status" value="1"/>
</dbReference>
<evidence type="ECO:0000256" key="4">
    <source>
        <dbReference type="ARBA" id="ARBA00022989"/>
    </source>
</evidence>
<dbReference type="GO" id="GO:0033149">
    <property type="term" value="F:FFAT motif binding"/>
    <property type="evidence" value="ECO:0007669"/>
    <property type="project" value="TreeGrafter"/>
</dbReference>
<dbReference type="Pfam" id="PF00635">
    <property type="entry name" value="Motile_Sperm"/>
    <property type="match status" value="1"/>
</dbReference>
<dbReference type="GO" id="GO:0140506">
    <property type="term" value="F:endoplasmic reticulum-autophagosome adaptor activity"/>
    <property type="evidence" value="ECO:0007669"/>
    <property type="project" value="UniProtKB-ARBA"/>
</dbReference>
<dbReference type="Proteomes" id="UP000054248">
    <property type="component" value="Unassembled WGS sequence"/>
</dbReference>
<evidence type="ECO:0000313" key="9">
    <source>
        <dbReference type="Proteomes" id="UP000054248"/>
    </source>
</evidence>
<dbReference type="OrthoDB" id="264603at2759"/>
<dbReference type="PROSITE" id="PS50202">
    <property type="entry name" value="MSP"/>
    <property type="match status" value="1"/>
</dbReference>
<sequence length="311" mass="33946">MSVLIDPSSQLGFHRPLTQTVKKTIIVRNSNAQPVAFKVKTTAPKLYCVRPNSGRIEPGQSVEVSVLLQPMKEDPPPGAKCKDKFLIQSTFITPDKEGVSLADIWSMTESEGEGRIHQQKIKVVYLPPEGEIIQEAEESHFVMEPSKYATARPPTNGHANVLDTFIPIHRESTPVGHERSPSPGGEYIIAHEDTTQHETHYGDTPPPGPGIVNINVHSPGPAPVDDSKLIEAQEEIGRLKQLVASLSAANQQAGMRRRKAYTDDGSYVGESVADDETVVDRSPSIITESGVPLQVVIIIALGVFVTTYLFF</sequence>
<accession>A0A0C3Q315</accession>
<dbReference type="PIRSF" id="PIRSF019693">
    <property type="entry name" value="VAMP-associated"/>
    <property type="match status" value="1"/>
</dbReference>
<proteinExistence type="inferred from homology"/>
<reference evidence="8 9" key="1">
    <citation type="submission" date="2014-04" db="EMBL/GenBank/DDBJ databases">
        <authorList>
            <consortium name="DOE Joint Genome Institute"/>
            <person name="Kuo A."/>
            <person name="Girlanda M."/>
            <person name="Perotto S."/>
            <person name="Kohler A."/>
            <person name="Nagy L.G."/>
            <person name="Floudas D."/>
            <person name="Copeland A."/>
            <person name="Barry K.W."/>
            <person name="Cichocki N."/>
            <person name="Veneault-Fourrey C."/>
            <person name="LaButti K."/>
            <person name="Lindquist E.A."/>
            <person name="Lipzen A."/>
            <person name="Lundell T."/>
            <person name="Morin E."/>
            <person name="Murat C."/>
            <person name="Sun H."/>
            <person name="Tunlid A."/>
            <person name="Henrissat B."/>
            <person name="Grigoriev I.V."/>
            <person name="Hibbett D.S."/>
            <person name="Martin F."/>
            <person name="Nordberg H.P."/>
            <person name="Cantor M.N."/>
            <person name="Hua S.X."/>
        </authorList>
    </citation>
    <scope>NUCLEOTIDE SEQUENCE [LARGE SCALE GENOMIC DNA]</scope>
    <source>
        <strain evidence="8 9">MUT 4182</strain>
    </source>
</reference>
<comment type="similarity">
    <text evidence="2">Belongs to the VAMP-associated protein (VAP) (TC 9.B.17) family.</text>
</comment>
<evidence type="ECO:0000256" key="6">
    <source>
        <dbReference type="SAM" id="Phobius"/>
    </source>
</evidence>
<name>A0A0C3Q315_9AGAM</name>
<protein>
    <recommendedName>
        <fullName evidence="7">MSP domain-containing protein</fullName>
    </recommendedName>
</protein>
<organism evidence="8 9">
    <name type="scientific">Tulasnella calospora MUT 4182</name>
    <dbReference type="NCBI Taxonomy" id="1051891"/>
    <lineage>
        <taxon>Eukaryota</taxon>
        <taxon>Fungi</taxon>
        <taxon>Dikarya</taxon>
        <taxon>Basidiomycota</taxon>
        <taxon>Agaricomycotina</taxon>
        <taxon>Agaricomycetes</taxon>
        <taxon>Cantharellales</taxon>
        <taxon>Tulasnellaceae</taxon>
        <taxon>Tulasnella</taxon>
    </lineage>
</organism>
<feature type="transmembrane region" description="Helical" evidence="6">
    <location>
        <begin position="291"/>
        <end position="310"/>
    </location>
</feature>
<dbReference type="InterPro" id="IPR013783">
    <property type="entry name" value="Ig-like_fold"/>
</dbReference>
<dbReference type="EMBL" id="KN823463">
    <property type="protein sequence ID" value="KIO16909.1"/>
    <property type="molecule type" value="Genomic_DNA"/>
</dbReference>
<dbReference type="PANTHER" id="PTHR10809">
    <property type="entry name" value="VESICLE-ASSOCIATED MEMBRANE PROTEIN-ASSOCIATED PROTEIN"/>
    <property type="match status" value="1"/>
</dbReference>
<dbReference type="GO" id="GO:0090158">
    <property type="term" value="P:endoplasmic reticulum membrane organization"/>
    <property type="evidence" value="ECO:0007669"/>
    <property type="project" value="TreeGrafter"/>
</dbReference>
<dbReference type="GO" id="GO:0160219">
    <property type="term" value="C:cortical endoplasmic reticulum membrane"/>
    <property type="evidence" value="ECO:0007669"/>
    <property type="project" value="UniProtKB-ARBA"/>
</dbReference>
<dbReference type="GO" id="GO:0035091">
    <property type="term" value="F:phosphatidylinositol binding"/>
    <property type="evidence" value="ECO:0007669"/>
    <property type="project" value="UniProtKB-ARBA"/>
</dbReference>
<dbReference type="GO" id="GO:0061709">
    <property type="term" value="P:reticulophagy"/>
    <property type="evidence" value="ECO:0007669"/>
    <property type="project" value="UniProtKB-ARBA"/>
</dbReference>
<dbReference type="HOGENOM" id="CLU_032848_1_0_1"/>
<dbReference type="InterPro" id="IPR016763">
    <property type="entry name" value="VAP"/>
</dbReference>
<comment type="subcellular location">
    <subcellularLocation>
        <location evidence="1">Membrane</location>
        <topology evidence="1">Single-pass type IV membrane protein</topology>
    </subcellularLocation>
</comment>
<gene>
    <name evidence="8" type="ORF">M407DRAFT_246885</name>
</gene>
<evidence type="ECO:0000256" key="5">
    <source>
        <dbReference type="ARBA" id="ARBA00023136"/>
    </source>
</evidence>
<dbReference type="GO" id="GO:0001786">
    <property type="term" value="F:phosphatidylserine binding"/>
    <property type="evidence" value="ECO:0007669"/>
    <property type="project" value="UniProtKB-ARBA"/>
</dbReference>
<evidence type="ECO:0000259" key="7">
    <source>
        <dbReference type="PROSITE" id="PS50202"/>
    </source>
</evidence>
<dbReference type="InterPro" id="IPR008962">
    <property type="entry name" value="PapD-like_sf"/>
</dbReference>
<dbReference type="AlphaFoldDB" id="A0A0C3Q315"/>
<keyword evidence="3 6" id="KW-0812">Transmembrane</keyword>
<dbReference type="GO" id="GO:0005886">
    <property type="term" value="C:plasma membrane"/>
    <property type="evidence" value="ECO:0007669"/>
    <property type="project" value="TreeGrafter"/>
</dbReference>
<dbReference type="PANTHER" id="PTHR10809:SF6">
    <property type="entry name" value="AT11025P-RELATED"/>
    <property type="match status" value="1"/>
</dbReference>
<dbReference type="GO" id="GO:1902647">
    <property type="term" value="P:negative regulation of 1-phosphatidyl-1D-myo-inositol 4,5-bisphosphate biosynthetic process"/>
    <property type="evidence" value="ECO:0007669"/>
    <property type="project" value="UniProtKB-ARBA"/>
</dbReference>
<dbReference type="Gene3D" id="2.60.40.10">
    <property type="entry name" value="Immunoglobulins"/>
    <property type="match status" value="1"/>
</dbReference>
<feature type="domain" description="MSP" evidence="7">
    <location>
        <begin position="2"/>
        <end position="126"/>
    </location>
</feature>
<dbReference type="GO" id="GO:0061817">
    <property type="term" value="P:endoplasmic reticulum-plasma membrane tethering"/>
    <property type="evidence" value="ECO:0007669"/>
    <property type="project" value="UniProtKB-ARBA"/>
</dbReference>
<dbReference type="GO" id="GO:0051685">
    <property type="term" value="P:maintenance of ER location"/>
    <property type="evidence" value="ECO:0007669"/>
    <property type="project" value="UniProtKB-ARBA"/>
</dbReference>
<evidence type="ECO:0000313" key="8">
    <source>
        <dbReference type="EMBL" id="KIO16909.1"/>
    </source>
</evidence>